<gene>
    <name evidence="9" type="ORF">V5N11_001684</name>
</gene>
<dbReference type="EMBL" id="JBANAX010000211">
    <property type="protein sequence ID" value="KAL1218520.1"/>
    <property type="molecule type" value="Genomic_DNA"/>
</dbReference>
<keyword evidence="5" id="KW-0539">Nucleus</keyword>
<accession>A0ABD1BMW6</accession>
<keyword evidence="3" id="KW-0238">DNA-binding</keyword>
<dbReference type="Proteomes" id="UP001558713">
    <property type="component" value="Unassembled WGS sequence"/>
</dbReference>
<comment type="subcellular location">
    <subcellularLocation>
        <location evidence="1">Nucleus</location>
    </subcellularLocation>
</comment>
<sequence>MAGNFVYNLPFANPNSQSFFQTFDGQVPIVNLPATSNESSRSAEVDERKRRRMVSNRESAKRSRMRKRRHMDELWSMFVQLINENKCLDDELSRARESYEKVVEENTKLREENSKSRKIIGEIGFNRFLNVELEGDQIWTV</sequence>
<protein>
    <submittedName>
        <fullName evidence="9">Basic leucine zipper 8</fullName>
    </submittedName>
</protein>
<evidence type="ECO:0000313" key="9">
    <source>
        <dbReference type="EMBL" id="KAL1218520.1"/>
    </source>
</evidence>
<dbReference type="InterPro" id="IPR046347">
    <property type="entry name" value="bZIP_sf"/>
</dbReference>
<dbReference type="FunFam" id="1.20.5.170:FF:000020">
    <property type="entry name" value="BZIP transcription factor"/>
    <property type="match status" value="1"/>
</dbReference>
<feature type="domain" description="BZIP" evidence="8">
    <location>
        <begin position="46"/>
        <end position="109"/>
    </location>
</feature>
<dbReference type="SUPFAM" id="SSF57959">
    <property type="entry name" value="Leucine zipper domain"/>
    <property type="match status" value="1"/>
</dbReference>
<reference evidence="9 10" key="1">
    <citation type="submission" date="2024-04" db="EMBL/GenBank/DDBJ databases">
        <title>Genome assembly C_amara_ONT_v2.</title>
        <authorList>
            <person name="Yant L."/>
            <person name="Moore C."/>
            <person name="Slenker M."/>
        </authorList>
    </citation>
    <scope>NUCLEOTIDE SEQUENCE [LARGE SCALE GENOMIC DNA]</scope>
    <source>
        <tissue evidence="9">Leaf</tissue>
    </source>
</reference>
<evidence type="ECO:0000256" key="2">
    <source>
        <dbReference type="ARBA" id="ARBA00023015"/>
    </source>
</evidence>
<dbReference type="CDD" id="cd14702">
    <property type="entry name" value="bZIP_plant_GBF1"/>
    <property type="match status" value="1"/>
</dbReference>
<keyword evidence="6" id="KW-0175">Coiled coil</keyword>
<dbReference type="Gene3D" id="1.20.5.170">
    <property type="match status" value="1"/>
</dbReference>
<evidence type="ECO:0000256" key="1">
    <source>
        <dbReference type="ARBA" id="ARBA00004123"/>
    </source>
</evidence>
<comment type="caution">
    <text evidence="9">The sequence shown here is derived from an EMBL/GenBank/DDBJ whole genome shotgun (WGS) entry which is preliminary data.</text>
</comment>
<dbReference type="PANTHER" id="PTHR46324:SF13">
    <property type="entry name" value="BASIC LEUCINE ZIPPER 8"/>
    <property type="match status" value="1"/>
</dbReference>
<evidence type="ECO:0000256" key="4">
    <source>
        <dbReference type="ARBA" id="ARBA00023163"/>
    </source>
</evidence>
<dbReference type="Pfam" id="PF00170">
    <property type="entry name" value="bZIP_1"/>
    <property type="match status" value="1"/>
</dbReference>
<keyword evidence="10" id="KW-1185">Reference proteome</keyword>
<evidence type="ECO:0000313" key="10">
    <source>
        <dbReference type="Proteomes" id="UP001558713"/>
    </source>
</evidence>
<dbReference type="InterPro" id="IPR045314">
    <property type="entry name" value="bZIP_plant_GBF1"/>
</dbReference>
<dbReference type="SMART" id="SM00338">
    <property type="entry name" value="BRLZ"/>
    <property type="match status" value="1"/>
</dbReference>
<dbReference type="PROSITE" id="PS00036">
    <property type="entry name" value="BZIP_BASIC"/>
    <property type="match status" value="1"/>
</dbReference>
<feature type="region of interest" description="Disordered" evidence="7">
    <location>
        <begin position="33"/>
        <end position="66"/>
    </location>
</feature>
<evidence type="ECO:0000256" key="7">
    <source>
        <dbReference type="SAM" id="MobiDB-lite"/>
    </source>
</evidence>
<evidence type="ECO:0000256" key="6">
    <source>
        <dbReference type="SAM" id="Coils"/>
    </source>
</evidence>
<name>A0ABD1BMW6_CARAN</name>
<organism evidence="9 10">
    <name type="scientific">Cardamine amara subsp. amara</name>
    <dbReference type="NCBI Taxonomy" id="228776"/>
    <lineage>
        <taxon>Eukaryota</taxon>
        <taxon>Viridiplantae</taxon>
        <taxon>Streptophyta</taxon>
        <taxon>Embryophyta</taxon>
        <taxon>Tracheophyta</taxon>
        <taxon>Spermatophyta</taxon>
        <taxon>Magnoliopsida</taxon>
        <taxon>eudicotyledons</taxon>
        <taxon>Gunneridae</taxon>
        <taxon>Pentapetalae</taxon>
        <taxon>rosids</taxon>
        <taxon>malvids</taxon>
        <taxon>Brassicales</taxon>
        <taxon>Brassicaceae</taxon>
        <taxon>Cardamineae</taxon>
        <taxon>Cardamine</taxon>
    </lineage>
</organism>
<evidence type="ECO:0000256" key="5">
    <source>
        <dbReference type="ARBA" id="ARBA00023242"/>
    </source>
</evidence>
<dbReference type="InterPro" id="IPR044521">
    <property type="entry name" value="AtbZIP8/43"/>
</dbReference>
<evidence type="ECO:0000256" key="3">
    <source>
        <dbReference type="ARBA" id="ARBA00023125"/>
    </source>
</evidence>
<dbReference type="GO" id="GO:0003677">
    <property type="term" value="F:DNA binding"/>
    <property type="evidence" value="ECO:0007669"/>
    <property type="project" value="UniProtKB-KW"/>
</dbReference>
<evidence type="ECO:0000259" key="8">
    <source>
        <dbReference type="PROSITE" id="PS50217"/>
    </source>
</evidence>
<dbReference type="GO" id="GO:0046983">
    <property type="term" value="F:protein dimerization activity"/>
    <property type="evidence" value="ECO:0007669"/>
    <property type="project" value="UniProtKB-ARBA"/>
</dbReference>
<keyword evidence="2" id="KW-0805">Transcription regulation</keyword>
<dbReference type="InterPro" id="IPR004827">
    <property type="entry name" value="bZIP"/>
</dbReference>
<dbReference type="AlphaFoldDB" id="A0ABD1BMW6"/>
<dbReference type="GO" id="GO:0005634">
    <property type="term" value="C:nucleus"/>
    <property type="evidence" value="ECO:0007669"/>
    <property type="project" value="UniProtKB-SubCell"/>
</dbReference>
<feature type="coiled-coil region" evidence="6">
    <location>
        <begin position="85"/>
        <end position="112"/>
    </location>
</feature>
<keyword evidence="4" id="KW-0804">Transcription</keyword>
<proteinExistence type="predicted"/>
<dbReference type="PROSITE" id="PS50217">
    <property type="entry name" value="BZIP"/>
    <property type="match status" value="1"/>
</dbReference>
<dbReference type="PANTHER" id="PTHR46324">
    <property type="entry name" value="BASIC LEUCINE ZIPPER 43-RELATED"/>
    <property type="match status" value="1"/>
</dbReference>